<dbReference type="Proteomes" id="UP000239089">
    <property type="component" value="Unassembled WGS sequence"/>
</dbReference>
<comment type="caution">
    <text evidence="1">The sequence shown here is derived from an EMBL/GenBank/DDBJ whole genome shotgun (WGS) entry which is preliminary data.</text>
</comment>
<dbReference type="EMBL" id="NHSJ01000009">
    <property type="protein sequence ID" value="PPQ33964.1"/>
    <property type="molecule type" value="Genomic_DNA"/>
</dbReference>
<name>A0A2S6NH94_9HYPH</name>
<dbReference type="AlphaFoldDB" id="A0A2S6NH94"/>
<proteinExistence type="predicted"/>
<keyword evidence="2" id="KW-1185">Reference proteome</keyword>
<gene>
    <name evidence="1" type="ORF">CCR94_00420</name>
</gene>
<reference evidence="1 2" key="1">
    <citation type="journal article" date="2018" name="Arch. Microbiol.">
        <title>New insights into the metabolic potential of the phototrophic purple bacterium Rhodopila globiformis DSM 161(T) from its draft genome sequence and evidence for a vanadium-dependent nitrogenase.</title>
        <authorList>
            <person name="Imhoff J.F."/>
            <person name="Rahn T."/>
            <person name="Kunzel S."/>
            <person name="Neulinger S.C."/>
        </authorList>
    </citation>
    <scope>NUCLEOTIDE SEQUENCE [LARGE SCALE GENOMIC DNA]</scope>
    <source>
        <strain evidence="1 2">DSM 16996</strain>
    </source>
</reference>
<accession>A0A2S6NH94</accession>
<organism evidence="1 2">
    <name type="scientific">Rhodoblastus sphagnicola</name>
    <dbReference type="NCBI Taxonomy" id="333368"/>
    <lineage>
        <taxon>Bacteria</taxon>
        <taxon>Pseudomonadati</taxon>
        <taxon>Pseudomonadota</taxon>
        <taxon>Alphaproteobacteria</taxon>
        <taxon>Hyphomicrobiales</taxon>
        <taxon>Rhodoblastaceae</taxon>
        <taxon>Rhodoblastus</taxon>
    </lineage>
</organism>
<evidence type="ECO:0000313" key="2">
    <source>
        <dbReference type="Proteomes" id="UP000239089"/>
    </source>
</evidence>
<protein>
    <submittedName>
        <fullName evidence="1">Uncharacterized protein</fullName>
    </submittedName>
</protein>
<sequence length="79" mass="8857">MPFSALQVTEERNKSPYSAKIKQLSDGDIHAAENGCQHLKRVIFEQSAKGAALSRSLWTRLPTLPSFRSAILLEVFRLT</sequence>
<evidence type="ECO:0000313" key="1">
    <source>
        <dbReference type="EMBL" id="PPQ33964.1"/>
    </source>
</evidence>